<dbReference type="CDD" id="cd10549">
    <property type="entry name" value="MtMvhB_like"/>
    <property type="match status" value="1"/>
</dbReference>
<dbReference type="GO" id="GO:0022900">
    <property type="term" value="P:electron transport chain"/>
    <property type="evidence" value="ECO:0007669"/>
    <property type="project" value="UniProtKB-UniRule"/>
</dbReference>
<protein>
    <recommendedName>
        <fullName evidence="10">Ion-translocating oxidoreductase complex subunit B</fullName>
        <ecNumber evidence="10">7.-.-.-</ecNumber>
    </recommendedName>
    <alternativeName>
        <fullName evidence="10">Rnf electron transport complex subunit B</fullName>
    </alternativeName>
</protein>
<dbReference type="InterPro" id="IPR050395">
    <property type="entry name" value="4Fe4S_Ferredoxin_RnfB"/>
</dbReference>
<feature type="domain" description="4Fe-4S" evidence="13">
    <location>
        <begin position="32"/>
        <end position="91"/>
    </location>
</feature>
<dbReference type="Gene3D" id="3.30.70.20">
    <property type="match status" value="2"/>
</dbReference>
<dbReference type="Pfam" id="PF12838">
    <property type="entry name" value="Fer4_7"/>
    <property type="match status" value="1"/>
</dbReference>
<keyword evidence="5 10" id="KW-1278">Translocase</keyword>
<organism evidence="14 15">
    <name type="scientific">Wansuia hejianensis</name>
    <dbReference type="NCBI Taxonomy" id="2763667"/>
    <lineage>
        <taxon>Bacteria</taxon>
        <taxon>Bacillati</taxon>
        <taxon>Bacillota</taxon>
        <taxon>Clostridia</taxon>
        <taxon>Lachnospirales</taxon>
        <taxon>Lachnospiraceae</taxon>
        <taxon>Wansuia</taxon>
    </lineage>
</organism>
<feature type="region of interest" description="Hydrophobic" evidence="10">
    <location>
        <begin position="1"/>
        <end position="26"/>
    </location>
</feature>
<evidence type="ECO:0000256" key="5">
    <source>
        <dbReference type="ARBA" id="ARBA00022967"/>
    </source>
</evidence>
<dbReference type="KEGG" id="whj:H9Q79_05105"/>
<feature type="domain" description="4Fe-4S ferredoxin-type" evidence="12">
    <location>
        <begin position="206"/>
        <end position="236"/>
    </location>
</feature>
<evidence type="ECO:0000256" key="3">
    <source>
        <dbReference type="ARBA" id="ARBA00022723"/>
    </source>
</evidence>
<evidence type="ECO:0000259" key="13">
    <source>
        <dbReference type="PROSITE" id="PS51656"/>
    </source>
</evidence>
<evidence type="ECO:0000256" key="11">
    <source>
        <dbReference type="SAM" id="Phobius"/>
    </source>
</evidence>
<comment type="caution">
    <text evidence="10">Lacks conserved residue(s) required for the propagation of feature annotation.</text>
</comment>
<evidence type="ECO:0000256" key="8">
    <source>
        <dbReference type="ARBA" id="ARBA00023014"/>
    </source>
</evidence>
<proteinExistence type="inferred from homology"/>
<dbReference type="Pfam" id="PF00037">
    <property type="entry name" value="Fer4"/>
    <property type="match status" value="1"/>
</dbReference>
<dbReference type="InterPro" id="IPR007202">
    <property type="entry name" value="4Fe-4S_dom"/>
</dbReference>
<dbReference type="PROSITE" id="PS51656">
    <property type="entry name" value="4FE4S"/>
    <property type="match status" value="1"/>
</dbReference>
<dbReference type="InterPro" id="IPR017900">
    <property type="entry name" value="4Fe4S_Fe_S_CS"/>
</dbReference>
<feature type="binding site" evidence="10">
    <location>
        <position position="52"/>
    </location>
    <ligand>
        <name>[4Fe-4S] cluster</name>
        <dbReference type="ChEBI" id="CHEBI:49883"/>
        <label>1</label>
    </ligand>
</feature>
<feature type="binding site" evidence="10">
    <location>
        <position position="138"/>
    </location>
    <ligand>
        <name>[4Fe-4S] cluster</name>
        <dbReference type="ChEBI" id="CHEBI:49883"/>
        <label>2</label>
    </ligand>
</feature>
<dbReference type="AlphaFoldDB" id="A0A7G9GFT7"/>
<keyword evidence="11" id="KW-1133">Transmembrane helix</keyword>
<feature type="binding site" evidence="10">
    <location>
        <position position="57"/>
    </location>
    <ligand>
        <name>[4Fe-4S] cluster</name>
        <dbReference type="ChEBI" id="CHEBI:49883"/>
        <label>1</label>
    </ligand>
</feature>
<keyword evidence="3 10" id="KW-0479">Metal-binding</keyword>
<accession>A0A7G9GFT7</accession>
<keyword evidence="8 10" id="KW-0411">Iron-sulfur</keyword>
<dbReference type="RefSeq" id="WP_118643741.1">
    <property type="nucleotide sequence ID" value="NZ_CP060635.1"/>
</dbReference>
<keyword evidence="10" id="KW-1003">Cell membrane</keyword>
<dbReference type="SUPFAM" id="SSF54862">
    <property type="entry name" value="4Fe-4S ferredoxins"/>
    <property type="match status" value="2"/>
</dbReference>
<keyword evidence="2 10" id="KW-0004">4Fe-4S</keyword>
<feature type="domain" description="4Fe-4S ferredoxin-type" evidence="12">
    <location>
        <begin position="237"/>
        <end position="266"/>
    </location>
</feature>
<keyword evidence="6 10" id="KW-0249">Electron transport</keyword>
<feature type="binding site" evidence="10">
    <location>
        <position position="171"/>
    </location>
    <ligand>
        <name>[4Fe-4S] cluster</name>
        <dbReference type="ChEBI" id="CHEBI:49883"/>
        <label>3</label>
    </ligand>
</feature>
<evidence type="ECO:0000313" key="14">
    <source>
        <dbReference type="EMBL" id="QNM09669.1"/>
    </source>
</evidence>
<feature type="binding site" evidence="10">
    <location>
        <position position="74"/>
    </location>
    <ligand>
        <name>[4Fe-4S] cluster</name>
        <dbReference type="ChEBI" id="CHEBI:49883"/>
        <label>1</label>
    </ligand>
</feature>
<feature type="binding site" evidence="10">
    <location>
        <position position="152"/>
    </location>
    <ligand>
        <name>[4Fe-4S] cluster</name>
        <dbReference type="ChEBI" id="CHEBI:49883"/>
        <label>3</label>
    </ligand>
</feature>
<dbReference type="GO" id="GO:0005886">
    <property type="term" value="C:plasma membrane"/>
    <property type="evidence" value="ECO:0007669"/>
    <property type="project" value="UniProtKB-SubCell"/>
</dbReference>
<feature type="binding site" evidence="10">
    <location>
        <position position="174"/>
    </location>
    <ligand>
        <name>[4Fe-4S] cluster</name>
        <dbReference type="ChEBI" id="CHEBI:49883"/>
        <label>3</label>
    </ligand>
</feature>
<dbReference type="Gene3D" id="1.10.15.40">
    <property type="entry name" value="Electron transport complex subunit B, putative Fe-S cluster"/>
    <property type="match status" value="1"/>
</dbReference>
<keyword evidence="7 10" id="KW-0408">Iron</keyword>
<dbReference type="GO" id="GO:0051539">
    <property type="term" value="F:4 iron, 4 sulfur cluster binding"/>
    <property type="evidence" value="ECO:0007669"/>
    <property type="project" value="UniProtKB-UniRule"/>
</dbReference>
<dbReference type="HAMAP" id="MF_00463">
    <property type="entry name" value="RsxB_RnfB"/>
    <property type="match status" value="1"/>
</dbReference>
<comment type="subcellular location">
    <subcellularLocation>
        <location evidence="10">Cell membrane</location>
    </subcellularLocation>
</comment>
<dbReference type="InterPro" id="IPR017896">
    <property type="entry name" value="4Fe4S_Fe-S-bd"/>
</dbReference>
<dbReference type="InterPro" id="IPR010207">
    <property type="entry name" value="Elect_transpt_cplx_RnfB/RsxB"/>
</dbReference>
<evidence type="ECO:0000256" key="2">
    <source>
        <dbReference type="ARBA" id="ARBA00022485"/>
    </source>
</evidence>
<comment type="subunit">
    <text evidence="10">The complex is composed of six subunits: RnfA, RnfB, RnfC, RnfD, RnfE and RnfG.</text>
</comment>
<feature type="binding site" evidence="10">
    <location>
        <position position="148"/>
    </location>
    <ligand>
        <name>[4Fe-4S] cluster</name>
        <dbReference type="ChEBI" id="CHEBI:49883"/>
        <label>2</label>
    </ligand>
</feature>
<reference evidence="14 15" key="1">
    <citation type="submission" date="2020-08" db="EMBL/GenBank/DDBJ databases">
        <authorList>
            <person name="Liu C."/>
            <person name="Sun Q."/>
        </authorList>
    </citation>
    <scope>NUCLEOTIDE SEQUENCE [LARGE SCALE GENOMIC DNA]</scope>
    <source>
        <strain evidence="14 15">NSJ-29</strain>
    </source>
</reference>
<keyword evidence="15" id="KW-1185">Reference proteome</keyword>
<evidence type="ECO:0000256" key="6">
    <source>
        <dbReference type="ARBA" id="ARBA00022982"/>
    </source>
</evidence>
<dbReference type="Proteomes" id="UP000515860">
    <property type="component" value="Chromosome"/>
</dbReference>
<feature type="domain" description="4Fe-4S ferredoxin-type" evidence="12">
    <location>
        <begin position="162"/>
        <end position="191"/>
    </location>
</feature>
<dbReference type="PANTHER" id="PTHR43560">
    <property type="entry name" value="ION-TRANSLOCATING OXIDOREDUCTASE COMPLEX SUBUNIT B"/>
    <property type="match status" value="1"/>
</dbReference>
<evidence type="ECO:0000313" key="15">
    <source>
        <dbReference type="Proteomes" id="UP000515860"/>
    </source>
</evidence>
<keyword evidence="9 10" id="KW-0472">Membrane</keyword>
<dbReference type="PROSITE" id="PS00198">
    <property type="entry name" value="4FE4S_FER_1"/>
    <property type="match status" value="1"/>
</dbReference>
<dbReference type="Pfam" id="PF04060">
    <property type="entry name" value="FeS"/>
    <property type="match status" value="1"/>
</dbReference>
<dbReference type="PROSITE" id="PS51379">
    <property type="entry name" value="4FE4S_FER_2"/>
    <property type="match status" value="3"/>
</dbReference>
<comment type="cofactor">
    <cofactor evidence="10">
        <name>[4Fe-4S] cluster</name>
        <dbReference type="ChEBI" id="CHEBI:49883"/>
    </cofactor>
    <text evidence="10">Binds 3 [4Fe-4S] clusters.</text>
</comment>
<evidence type="ECO:0000256" key="10">
    <source>
        <dbReference type="HAMAP-Rule" id="MF_00463"/>
    </source>
</evidence>
<keyword evidence="4 10" id="KW-0677">Repeat</keyword>
<comment type="similarity">
    <text evidence="10">Belongs to the 4Fe4S bacterial-type ferredoxin family. RnfB subfamily.</text>
</comment>
<name>A0A7G9GFT7_9FIRM</name>
<comment type="function">
    <text evidence="10">Part of a membrane-bound complex that couples electron transfer with translocation of ions across the membrane.</text>
</comment>
<evidence type="ECO:0000259" key="12">
    <source>
        <dbReference type="PROSITE" id="PS51379"/>
    </source>
</evidence>
<evidence type="ECO:0000256" key="9">
    <source>
        <dbReference type="ARBA" id="ARBA00023136"/>
    </source>
</evidence>
<feature type="binding site" evidence="10">
    <location>
        <position position="49"/>
    </location>
    <ligand>
        <name>[4Fe-4S] cluster</name>
        <dbReference type="ChEBI" id="CHEBI:49883"/>
        <label>1</label>
    </ligand>
</feature>
<keyword evidence="1 10" id="KW-0813">Transport</keyword>
<dbReference type="NCBIfam" id="TIGR01944">
    <property type="entry name" value="rnfB"/>
    <property type="match status" value="1"/>
</dbReference>
<keyword evidence="11" id="KW-0812">Transmembrane</keyword>
<dbReference type="EMBL" id="CP060635">
    <property type="protein sequence ID" value="QNM09669.1"/>
    <property type="molecule type" value="Genomic_DNA"/>
</dbReference>
<feature type="binding site" evidence="10">
    <location>
        <position position="181"/>
    </location>
    <ligand>
        <name>[4Fe-4S] cluster</name>
        <dbReference type="ChEBI" id="CHEBI:49883"/>
        <label>2</label>
    </ligand>
</feature>
<evidence type="ECO:0000256" key="4">
    <source>
        <dbReference type="ARBA" id="ARBA00022737"/>
    </source>
</evidence>
<gene>
    <name evidence="10" type="primary">rnfB</name>
    <name evidence="14" type="ORF">H9Q79_05105</name>
</gene>
<dbReference type="GO" id="GO:0046872">
    <property type="term" value="F:metal ion binding"/>
    <property type="evidence" value="ECO:0007669"/>
    <property type="project" value="UniProtKB-KW"/>
</dbReference>
<dbReference type="EC" id="7.-.-.-" evidence="10"/>
<feature type="binding site" evidence="10">
    <location>
        <position position="142"/>
    </location>
    <ligand>
        <name>[4Fe-4S] cluster</name>
        <dbReference type="ChEBI" id="CHEBI:49883"/>
        <label>2</label>
    </ligand>
</feature>
<sequence length="266" mass="27868">MNSIVLSVLVVGGAGLLIGLLLGIAGKKFEVKTDERITAVREALPGNNCGGCGYPGCDGVAEAIVNGQAPVTACPVGGAEVAKKIGKIMGEEVADAARMTAFVKCGGSCDKTRRDYEYTGVEDCTMMAFVPNGGPKHCNYGCLGYGSCVKACQFDAIHIVDGVAVVDKELCKACGACAKVCPNNLIELVPYEGSDYHVRCANRDRGKAVMEGCDAGCISCRKCEKNCPAGAIKVVDNIAHIDYELCVNCGKCMEECPKGCIAEWEN</sequence>
<evidence type="ECO:0000256" key="1">
    <source>
        <dbReference type="ARBA" id="ARBA00022448"/>
    </source>
</evidence>
<dbReference type="PANTHER" id="PTHR43560:SF1">
    <property type="entry name" value="ION-TRANSLOCATING OXIDOREDUCTASE COMPLEX SUBUNIT B"/>
    <property type="match status" value="1"/>
</dbReference>
<dbReference type="GO" id="GO:0009055">
    <property type="term" value="F:electron transfer activity"/>
    <property type="evidence" value="ECO:0007669"/>
    <property type="project" value="InterPro"/>
</dbReference>
<feature type="transmembrane region" description="Helical" evidence="11">
    <location>
        <begin position="6"/>
        <end position="26"/>
    </location>
</feature>
<evidence type="ECO:0000256" key="7">
    <source>
        <dbReference type="ARBA" id="ARBA00023004"/>
    </source>
</evidence>
<feature type="binding site" evidence="10">
    <location>
        <position position="177"/>
    </location>
    <ligand>
        <name>[4Fe-4S] cluster</name>
        <dbReference type="ChEBI" id="CHEBI:49883"/>
        <label>3</label>
    </ligand>
</feature>